<organism evidence="1 2">
    <name type="scientific">Bursaphelenchus okinawaensis</name>
    <dbReference type="NCBI Taxonomy" id="465554"/>
    <lineage>
        <taxon>Eukaryota</taxon>
        <taxon>Metazoa</taxon>
        <taxon>Ecdysozoa</taxon>
        <taxon>Nematoda</taxon>
        <taxon>Chromadorea</taxon>
        <taxon>Rhabditida</taxon>
        <taxon>Tylenchina</taxon>
        <taxon>Tylenchomorpha</taxon>
        <taxon>Aphelenchoidea</taxon>
        <taxon>Aphelenchoididae</taxon>
        <taxon>Bursaphelenchus</taxon>
    </lineage>
</organism>
<name>A0A811JZW2_9BILA</name>
<dbReference type="Proteomes" id="UP000783686">
    <property type="component" value="Unassembled WGS sequence"/>
</dbReference>
<evidence type="ECO:0000313" key="2">
    <source>
        <dbReference type="Proteomes" id="UP000614601"/>
    </source>
</evidence>
<sequence length="169" mass="19429">MLRKRESLKVSARLSSFEESEDDCDLRATSKLETYTISYMEREVLNLTPWTELNRSAQILPTDRKMTQTLPTHGVLLDKSAEAVGYDTEDQETYCEVKYDHSGAEFEQSAYTRVMKILSLMVNYKNMIQWFAVDSPEGTEVIKITAHSQNVKMIVDSTYLKDKVSSSNY</sequence>
<keyword evidence="2" id="KW-1185">Reference proteome</keyword>
<evidence type="ECO:0000313" key="1">
    <source>
        <dbReference type="EMBL" id="CAD5209158.1"/>
    </source>
</evidence>
<reference evidence="1" key="1">
    <citation type="submission" date="2020-09" db="EMBL/GenBank/DDBJ databases">
        <authorList>
            <person name="Kikuchi T."/>
        </authorList>
    </citation>
    <scope>NUCLEOTIDE SEQUENCE</scope>
    <source>
        <strain evidence="1">SH1</strain>
    </source>
</reference>
<dbReference type="AlphaFoldDB" id="A0A811JZW2"/>
<accession>A0A811JZW2</accession>
<comment type="caution">
    <text evidence="1">The sequence shown here is derived from an EMBL/GenBank/DDBJ whole genome shotgun (WGS) entry which is preliminary data.</text>
</comment>
<gene>
    <name evidence="1" type="ORF">BOKJ2_LOCUS2540</name>
</gene>
<protein>
    <submittedName>
        <fullName evidence="1">Uncharacterized protein</fullName>
    </submittedName>
</protein>
<dbReference type="EMBL" id="CAJFDH010000002">
    <property type="protein sequence ID" value="CAD5209158.1"/>
    <property type="molecule type" value="Genomic_DNA"/>
</dbReference>
<proteinExistence type="predicted"/>
<dbReference type="Proteomes" id="UP000614601">
    <property type="component" value="Unassembled WGS sequence"/>
</dbReference>
<dbReference type="OrthoDB" id="5831124at2759"/>
<dbReference type="EMBL" id="CAJFCW020000002">
    <property type="protein sequence ID" value="CAG9088618.1"/>
    <property type="molecule type" value="Genomic_DNA"/>
</dbReference>